<keyword evidence="8" id="KW-0133">Cell shape</keyword>
<comment type="similarity">
    <text evidence="16">Belongs to the SEDS family. FtsW subfamily.</text>
</comment>
<evidence type="ECO:0000256" key="22">
    <source>
        <dbReference type="SAM" id="MobiDB-lite"/>
    </source>
</evidence>
<evidence type="ECO:0000256" key="6">
    <source>
        <dbReference type="ARBA" id="ARBA00022679"/>
    </source>
</evidence>
<dbReference type="GO" id="GO:0008955">
    <property type="term" value="F:peptidoglycan glycosyltransferase activity"/>
    <property type="evidence" value="ECO:0007669"/>
    <property type="project" value="UniProtKB-EC"/>
</dbReference>
<evidence type="ECO:0000256" key="12">
    <source>
        <dbReference type="ARBA" id="ARBA00023306"/>
    </source>
</evidence>
<proteinExistence type="inferred from homology"/>
<keyword evidence="5" id="KW-0328">Glycosyltransferase</keyword>
<evidence type="ECO:0000256" key="5">
    <source>
        <dbReference type="ARBA" id="ARBA00022676"/>
    </source>
</evidence>
<gene>
    <name evidence="24" type="primary">ftsW_2</name>
    <name evidence="24" type="ORF">ERS852385_01479</name>
</gene>
<feature type="transmembrane region" description="Helical" evidence="23">
    <location>
        <begin position="275"/>
        <end position="296"/>
    </location>
</feature>
<dbReference type="GO" id="GO:0009252">
    <property type="term" value="P:peptidoglycan biosynthetic process"/>
    <property type="evidence" value="ECO:0007669"/>
    <property type="project" value="UniProtKB-KW"/>
</dbReference>
<evidence type="ECO:0000256" key="23">
    <source>
        <dbReference type="SAM" id="Phobius"/>
    </source>
</evidence>
<keyword evidence="4 24" id="KW-0132">Cell division</keyword>
<keyword evidence="7 23" id="KW-0812">Transmembrane</keyword>
<evidence type="ECO:0000256" key="10">
    <source>
        <dbReference type="ARBA" id="ARBA00022989"/>
    </source>
</evidence>
<dbReference type="eggNOG" id="COG0772">
    <property type="taxonomic scope" value="Bacteria"/>
</dbReference>
<feature type="transmembrane region" description="Helical" evidence="23">
    <location>
        <begin position="165"/>
        <end position="184"/>
    </location>
</feature>
<dbReference type="PANTHER" id="PTHR30474:SF2">
    <property type="entry name" value="PEPTIDOGLYCAN GLYCOSYLTRANSFERASE FTSW-RELATED"/>
    <property type="match status" value="1"/>
</dbReference>
<dbReference type="EC" id="2.4.99.28" evidence="19"/>
<evidence type="ECO:0000256" key="8">
    <source>
        <dbReference type="ARBA" id="ARBA00022960"/>
    </source>
</evidence>
<keyword evidence="9" id="KW-0573">Peptidoglycan synthesis</keyword>
<comment type="function">
    <text evidence="21">Peptidoglycan polymerase that is essential for cell division.</text>
</comment>
<dbReference type="STRING" id="187979.ERS852385_01479"/>
<evidence type="ECO:0000313" key="25">
    <source>
        <dbReference type="Proteomes" id="UP000095546"/>
    </source>
</evidence>
<dbReference type="GO" id="GO:0008360">
    <property type="term" value="P:regulation of cell shape"/>
    <property type="evidence" value="ECO:0007669"/>
    <property type="project" value="UniProtKB-KW"/>
</dbReference>
<comment type="subcellular location">
    <subcellularLocation>
        <location evidence="1">Cell membrane</location>
        <topology evidence="1">Multi-pass membrane protein</topology>
    </subcellularLocation>
</comment>
<evidence type="ECO:0000256" key="4">
    <source>
        <dbReference type="ARBA" id="ARBA00022618"/>
    </source>
</evidence>
<reference evidence="24 25" key="1">
    <citation type="submission" date="2015-09" db="EMBL/GenBank/DDBJ databases">
        <authorList>
            <consortium name="Pathogen Informatics"/>
        </authorList>
    </citation>
    <scope>NUCLEOTIDE SEQUENCE [LARGE SCALE GENOMIC DNA]</scope>
    <source>
        <strain evidence="24 25">2789STDY5608828</strain>
    </source>
</reference>
<feature type="transmembrane region" description="Helical" evidence="23">
    <location>
        <begin position="308"/>
        <end position="328"/>
    </location>
</feature>
<keyword evidence="11 23" id="KW-0472">Membrane</keyword>
<evidence type="ECO:0000256" key="19">
    <source>
        <dbReference type="ARBA" id="ARBA00044770"/>
    </source>
</evidence>
<name>A0A174A5P2_9FIRM</name>
<organism evidence="24 25">
    <name type="scientific">Mitsuokella jalaludinii</name>
    <dbReference type="NCBI Taxonomy" id="187979"/>
    <lineage>
        <taxon>Bacteria</taxon>
        <taxon>Bacillati</taxon>
        <taxon>Bacillota</taxon>
        <taxon>Negativicutes</taxon>
        <taxon>Selenomonadales</taxon>
        <taxon>Selenomonadaceae</taxon>
        <taxon>Mitsuokella</taxon>
    </lineage>
</organism>
<dbReference type="InterPro" id="IPR013437">
    <property type="entry name" value="FtsW"/>
</dbReference>
<evidence type="ECO:0000256" key="1">
    <source>
        <dbReference type="ARBA" id="ARBA00004651"/>
    </source>
</evidence>
<dbReference type="AlphaFoldDB" id="A0A174A5P2"/>
<keyword evidence="13" id="KW-0961">Cell wall biogenesis/degradation</keyword>
<feature type="region of interest" description="Disordered" evidence="22">
    <location>
        <begin position="377"/>
        <end position="398"/>
    </location>
</feature>
<dbReference type="RefSeq" id="WP_055161890.1">
    <property type="nucleotide sequence ID" value="NZ_CABIWZ010000009.1"/>
</dbReference>
<comment type="pathway">
    <text evidence="2">Cell wall biogenesis; peptidoglycan biosynthesis.</text>
</comment>
<keyword evidence="3" id="KW-1003">Cell membrane</keyword>
<evidence type="ECO:0000256" key="18">
    <source>
        <dbReference type="ARBA" id="ARBA00041418"/>
    </source>
</evidence>
<evidence type="ECO:0000256" key="7">
    <source>
        <dbReference type="ARBA" id="ARBA00022692"/>
    </source>
</evidence>
<keyword evidence="25" id="KW-1185">Reference proteome</keyword>
<evidence type="ECO:0000256" key="21">
    <source>
        <dbReference type="ARBA" id="ARBA00049966"/>
    </source>
</evidence>
<dbReference type="InterPro" id="IPR001182">
    <property type="entry name" value="FtsW/RodA"/>
</dbReference>
<dbReference type="NCBIfam" id="TIGR02614">
    <property type="entry name" value="ftsW"/>
    <property type="match status" value="1"/>
</dbReference>
<dbReference type="GO" id="GO:0071555">
    <property type="term" value="P:cell wall organization"/>
    <property type="evidence" value="ECO:0007669"/>
    <property type="project" value="UniProtKB-KW"/>
</dbReference>
<keyword evidence="12" id="KW-0131">Cell cycle</keyword>
<accession>A0A174A5P2</accession>
<evidence type="ECO:0000256" key="17">
    <source>
        <dbReference type="ARBA" id="ARBA00041185"/>
    </source>
</evidence>
<evidence type="ECO:0000256" key="2">
    <source>
        <dbReference type="ARBA" id="ARBA00004752"/>
    </source>
</evidence>
<dbReference type="EMBL" id="CYYU01000009">
    <property type="protein sequence ID" value="CUN83483.1"/>
    <property type="molecule type" value="Genomic_DNA"/>
</dbReference>
<sequence>MLIRKTPWRNESEPVIVIMAVLLLLGTINVFSSSFVLATTSYNNPYYFLIRHAVWLVLGIFVCFACSRINYHRWQSITKWLLIITVLALILVLVMGTVVNGARRWLSFAGFSVQPAEFAKLTGILIASRFLTVMMKREKKIDLLKAPPYWIIFFMAALVEFEPDMGTASIVFGVPFLMAFLVGIPWKQVKVLFFAGIAGLIGLIVWQPYRLLRVKTTYDPWSDAQGVGYQAVQSMSTIGSGGLWGMGLGEGVSKYEYLPEAHTDFAFAIFAQEHGYLGVLLVIALFFMLAICCYYISARARDIYGQVLTIGIMLLVVGQALGNLFMVSGTFPVVGVPLPFISYGGSSLLVTMASMGILLNICRHGFQLQHDERQDARKDAIREGSGREPGAPPLRLVK</sequence>
<feature type="compositionally biased region" description="Basic and acidic residues" evidence="22">
    <location>
        <begin position="377"/>
        <end position="386"/>
    </location>
</feature>
<keyword evidence="6" id="KW-0808">Transferase</keyword>
<evidence type="ECO:0000256" key="16">
    <source>
        <dbReference type="ARBA" id="ARBA00038053"/>
    </source>
</evidence>
<dbReference type="GO" id="GO:0032153">
    <property type="term" value="C:cell division site"/>
    <property type="evidence" value="ECO:0007669"/>
    <property type="project" value="TreeGrafter"/>
</dbReference>
<dbReference type="Proteomes" id="UP000095546">
    <property type="component" value="Unassembled WGS sequence"/>
</dbReference>
<dbReference type="GO" id="GO:0051301">
    <property type="term" value="P:cell division"/>
    <property type="evidence" value="ECO:0007669"/>
    <property type="project" value="UniProtKB-KW"/>
</dbReference>
<dbReference type="Pfam" id="PF01098">
    <property type="entry name" value="FTSW_RODA_SPOVE"/>
    <property type="match status" value="1"/>
</dbReference>
<evidence type="ECO:0000256" key="13">
    <source>
        <dbReference type="ARBA" id="ARBA00023316"/>
    </source>
</evidence>
<dbReference type="PANTHER" id="PTHR30474">
    <property type="entry name" value="CELL CYCLE PROTEIN"/>
    <property type="match status" value="1"/>
</dbReference>
<evidence type="ECO:0000256" key="9">
    <source>
        <dbReference type="ARBA" id="ARBA00022984"/>
    </source>
</evidence>
<evidence type="ECO:0000313" key="24">
    <source>
        <dbReference type="EMBL" id="CUN83483.1"/>
    </source>
</evidence>
<comment type="catalytic activity">
    <reaction evidence="20">
        <text>[GlcNAc-(1-&gt;4)-Mur2Ac(oyl-L-Ala-gamma-D-Glu-L-Lys-D-Ala-D-Ala)](n)-di-trans,octa-cis-undecaprenyl diphosphate + beta-D-GlcNAc-(1-&gt;4)-Mur2Ac(oyl-L-Ala-gamma-D-Glu-L-Lys-D-Ala-D-Ala)-di-trans,octa-cis-undecaprenyl diphosphate = [GlcNAc-(1-&gt;4)-Mur2Ac(oyl-L-Ala-gamma-D-Glu-L-Lys-D-Ala-D-Ala)](n+1)-di-trans,octa-cis-undecaprenyl diphosphate + di-trans,octa-cis-undecaprenyl diphosphate + H(+)</text>
        <dbReference type="Rhea" id="RHEA:23708"/>
        <dbReference type="Rhea" id="RHEA-COMP:9602"/>
        <dbReference type="Rhea" id="RHEA-COMP:9603"/>
        <dbReference type="ChEBI" id="CHEBI:15378"/>
        <dbReference type="ChEBI" id="CHEBI:58405"/>
        <dbReference type="ChEBI" id="CHEBI:60033"/>
        <dbReference type="ChEBI" id="CHEBI:78435"/>
        <dbReference type="EC" id="2.4.99.28"/>
    </reaction>
</comment>
<dbReference type="GO" id="GO:0015648">
    <property type="term" value="F:lipid-linked peptidoglycan transporter activity"/>
    <property type="evidence" value="ECO:0007669"/>
    <property type="project" value="TreeGrafter"/>
</dbReference>
<evidence type="ECO:0000256" key="15">
    <source>
        <dbReference type="ARBA" id="ARBA00033270"/>
    </source>
</evidence>
<feature type="transmembrane region" description="Helical" evidence="23">
    <location>
        <begin position="80"/>
        <end position="99"/>
    </location>
</feature>
<evidence type="ECO:0000256" key="14">
    <source>
        <dbReference type="ARBA" id="ARBA00032370"/>
    </source>
</evidence>
<keyword evidence="10 23" id="KW-1133">Transmembrane helix</keyword>
<protein>
    <recommendedName>
        <fullName evidence="17">Probable peptidoglycan glycosyltransferase FtsW</fullName>
        <ecNumber evidence="19">2.4.99.28</ecNumber>
    </recommendedName>
    <alternativeName>
        <fullName evidence="18">Cell division protein FtsW</fullName>
    </alternativeName>
    <alternativeName>
        <fullName evidence="15">Cell wall polymerase</fullName>
    </alternativeName>
    <alternativeName>
        <fullName evidence="14">Peptidoglycan polymerase</fullName>
    </alternativeName>
</protein>
<evidence type="ECO:0000256" key="11">
    <source>
        <dbReference type="ARBA" id="ARBA00023136"/>
    </source>
</evidence>
<dbReference type="GO" id="GO:0005886">
    <property type="term" value="C:plasma membrane"/>
    <property type="evidence" value="ECO:0007669"/>
    <property type="project" value="UniProtKB-SubCell"/>
</dbReference>
<feature type="transmembrane region" description="Helical" evidence="23">
    <location>
        <begin position="340"/>
        <end position="361"/>
    </location>
</feature>
<evidence type="ECO:0000256" key="3">
    <source>
        <dbReference type="ARBA" id="ARBA00022475"/>
    </source>
</evidence>
<feature type="transmembrane region" description="Helical" evidence="23">
    <location>
        <begin position="48"/>
        <end position="68"/>
    </location>
</feature>
<feature type="transmembrane region" description="Helical" evidence="23">
    <location>
        <begin position="191"/>
        <end position="209"/>
    </location>
</feature>
<evidence type="ECO:0000256" key="20">
    <source>
        <dbReference type="ARBA" id="ARBA00049902"/>
    </source>
</evidence>